<dbReference type="InterPro" id="IPR016169">
    <property type="entry name" value="FAD-bd_PCMH_sub2"/>
</dbReference>
<comment type="function">
    <text evidence="2 17">Cell wall formation.</text>
</comment>
<feature type="domain" description="FAD-binding PCMH-type" evidence="18">
    <location>
        <begin position="12"/>
        <end position="229"/>
    </location>
</feature>
<keyword evidence="20" id="KW-1185">Reference proteome</keyword>
<dbReference type="GO" id="GO:0008360">
    <property type="term" value="P:regulation of cell shape"/>
    <property type="evidence" value="ECO:0007669"/>
    <property type="project" value="UniProtKB-KW"/>
</dbReference>
<organism evidence="19 20">
    <name type="scientific">Ruicaihuangia caeni</name>
    <dbReference type="NCBI Taxonomy" id="3042517"/>
    <lineage>
        <taxon>Bacteria</taxon>
        <taxon>Bacillati</taxon>
        <taxon>Actinomycetota</taxon>
        <taxon>Actinomycetes</taxon>
        <taxon>Micrococcales</taxon>
        <taxon>Microbacteriaceae</taxon>
        <taxon>Ruicaihuangia</taxon>
    </lineage>
</organism>
<evidence type="ECO:0000313" key="20">
    <source>
        <dbReference type="Proteomes" id="UP001321506"/>
    </source>
</evidence>
<evidence type="ECO:0000256" key="16">
    <source>
        <dbReference type="ARBA" id="ARBA00048914"/>
    </source>
</evidence>
<dbReference type="Gene3D" id="3.30.465.10">
    <property type="match status" value="1"/>
</dbReference>
<evidence type="ECO:0000259" key="18">
    <source>
        <dbReference type="PROSITE" id="PS51387"/>
    </source>
</evidence>
<evidence type="ECO:0000256" key="5">
    <source>
        <dbReference type="ARBA" id="ARBA00010485"/>
    </source>
</evidence>
<evidence type="ECO:0000256" key="1">
    <source>
        <dbReference type="ARBA" id="ARBA00001974"/>
    </source>
</evidence>
<dbReference type="AlphaFoldDB" id="A0AAW6TCT3"/>
<evidence type="ECO:0000256" key="11">
    <source>
        <dbReference type="ARBA" id="ARBA00022960"/>
    </source>
</evidence>
<dbReference type="SUPFAM" id="SSF56176">
    <property type="entry name" value="FAD-binding/transporter-associated domain-like"/>
    <property type="match status" value="2"/>
</dbReference>
<dbReference type="PANTHER" id="PTHR21071">
    <property type="entry name" value="UDP-N-ACETYLENOLPYRUVOYLGLUCOSAMINE REDUCTASE"/>
    <property type="match status" value="1"/>
</dbReference>
<dbReference type="PANTHER" id="PTHR21071:SF4">
    <property type="entry name" value="UDP-N-ACETYLENOLPYRUVOYLGLUCOSAMINE REDUCTASE"/>
    <property type="match status" value="1"/>
</dbReference>
<gene>
    <name evidence="17" type="primary">murB</name>
    <name evidence="19" type="ORF">QF206_07805</name>
</gene>
<comment type="cofactor">
    <cofactor evidence="1 17">
        <name>FAD</name>
        <dbReference type="ChEBI" id="CHEBI:57692"/>
    </cofactor>
</comment>
<dbReference type="GO" id="GO:0051301">
    <property type="term" value="P:cell division"/>
    <property type="evidence" value="ECO:0007669"/>
    <property type="project" value="UniProtKB-KW"/>
</dbReference>
<dbReference type="GO" id="GO:0071555">
    <property type="term" value="P:cell wall organization"/>
    <property type="evidence" value="ECO:0007669"/>
    <property type="project" value="UniProtKB-KW"/>
</dbReference>
<feature type="active site" description="Proton donor" evidence="17">
    <location>
        <position position="285"/>
    </location>
</feature>
<dbReference type="Pfam" id="PF01565">
    <property type="entry name" value="FAD_binding_4"/>
    <property type="match status" value="1"/>
</dbReference>
<dbReference type="InterPro" id="IPR036635">
    <property type="entry name" value="MurB_C_sf"/>
</dbReference>
<keyword evidence="12 17" id="KW-0573">Peptidoglycan synthesis</keyword>
<evidence type="ECO:0000256" key="8">
    <source>
        <dbReference type="ARBA" id="ARBA00022630"/>
    </source>
</evidence>
<keyword evidence="15 17" id="KW-0961">Cell wall biogenesis/degradation</keyword>
<evidence type="ECO:0000256" key="7">
    <source>
        <dbReference type="ARBA" id="ARBA00022618"/>
    </source>
</evidence>
<evidence type="ECO:0000256" key="6">
    <source>
        <dbReference type="ARBA" id="ARBA00022490"/>
    </source>
</evidence>
<evidence type="ECO:0000256" key="10">
    <source>
        <dbReference type="ARBA" id="ARBA00022857"/>
    </source>
</evidence>
<dbReference type="GO" id="GO:0008762">
    <property type="term" value="F:UDP-N-acetylmuramate dehydrogenase activity"/>
    <property type="evidence" value="ECO:0007669"/>
    <property type="project" value="UniProtKB-UniRule"/>
</dbReference>
<comment type="caution">
    <text evidence="19">The sequence shown here is derived from an EMBL/GenBank/DDBJ whole genome shotgun (WGS) entry which is preliminary data.</text>
</comment>
<evidence type="ECO:0000256" key="15">
    <source>
        <dbReference type="ARBA" id="ARBA00023316"/>
    </source>
</evidence>
<dbReference type="GO" id="GO:0005829">
    <property type="term" value="C:cytosol"/>
    <property type="evidence" value="ECO:0007669"/>
    <property type="project" value="TreeGrafter"/>
</dbReference>
<keyword evidence="6 17" id="KW-0963">Cytoplasm</keyword>
<keyword evidence="8 17" id="KW-0285">Flavoprotein</keyword>
<keyword evidence="11 17" id="KW-0133">Cell shape</keyword>
<dbReference type="HAMAP" id="MF_00037">
    <property type="entry name" value="MurB"/>
    <property type="match status" value="1"/>
</dbReference>
<reference evidence="19 20" key="1">
    <citation type="submission" date="2023-04" db="EMBL/GenBank/DDBJ databases">
        <title>Klugiella caeni sp. nov. isolated from the sludge of biochemical tank.</title>
        <authorList>
            <person name="Geng K."/>
        </authorList>
    </citation>
    <scope>NUCLEOTIDE SEQUENCE [LARGE SCALE GENOMIC DNA]</scope>
    <source>
        <strain evidence="19 20">YN-L-19</strain>
    </source>
</reference>
<name>A0AAW6TCT3_9MICO</name>
<keyword evidence="9 17" id="KW-0274">FAD</keyword>
<evidence type="ECO:0000256" key="14">
    <source>
        <dbReference type="ARBA" id="ARBA00023306"/>
    </source>
</evidence>
<protein>
    <recommendedName>
        <fullName evidence="17">UDP-N-acetylenolpyruvoylglucosamine reductase</fullName>
        <ecNumber evidence="17">1.3.1.98</ecNumber>
    </recommendedName>
    <alternativeName>
        <fullName evidence="17">UDP-N-acetylmuramate dehydrogenase</fullName>
    </alternativeName>
</protein>
<dbReference type="Gene3D" id="3.90.78.10">
    <property type="entry name" value="UDP-N-acetylenolpyruvoylglucosamine reductase, C-terminal domain"/>
    <property type="match status" value="1"/>
</dbReference>
<keyword evidence="14 17" id="KW-0131">Cell cycle</keyword>
<dbReference type="SUPFAM" id="SSF56194">
    <property type="entry name" value="Uridine diphospho-N-Acetylenolpyruvylglucosamine reductase, MurB, C-terminal domain"/>
    <property type="match status" value="1"/>
</dbReference>
<comment type="pathway">
    <text evidence="4 17">Cell wall biogenesis; peptidoglycan biosynthesis.</text>
</comment>
<keyword evidence="10 17" id="KW-0521">NADP</keyword>
<dbReference type="InterPro" id="IPR016167">
    <property type="entry name" value="FAD-bd_PCMH_sub1"/>
</dbReference>
<dbReference type="InterPro" id="IPR016166">
    <property type="entry name" value="FAD-bd_PCMH"/>
</dbReference>
<evidence type="ECO:0000256" key="17">
    <source>
        <dbReference type="HAMAP-Rule" id="MF_00037"/>
    </source>
</evidence>
<dbReference type="PROSITE" id="PS51387">
    <property type="entry name" value="FAD_PCMH"/>
    <property type="match status" value="1"/>
</dbReference>
<evidence type="ECO:0000313" key="19">
    <source>
        <dbReference type="EMBL" id="MDI2098867.1"/>
    </source>
</evidence>
<dbReference type="GO" id="GO:0009252">
    <property type="term" value="P:peptidoglycan biosynthetic process"/>
    <property type="evidence" value="ECO:0007669"/>
    <property type="project" value="UniProtKB-UniRule"/>
</dbReference>
<comment type="similarity">
    <text evidence="5 17">Belongs to the MurB family.</text>
</comment>
<feature type="active site" evidence="17">
    <location>
        <position position="207"/>
    </location>
</feature>
<dbReference type="Gene3D" id="3.30.43.10">
    <property type="entry name" value="Uridine Diphospho-n-acetylenolpyruvylglucosamine Reductase, domain 2"/>
    <property type="match status" value="1"/>
</dbReference>
<dbReference type="Pfam" id="PF02873">
    <property type="entry name" value="MurB_C"/>
    <property type="match status" value="1"/>
</dbReference>
<sequence length="414" mass="43612">MTNLSELTTLRVGGPAERIIAPATTRELVESALDVWASGDECFVLGGGSNVVIADEGFHGTVIRVVTRGIEVSRDAGHVWASSALGRDLTAAVPPASAVISAIASEAAPAAEVTATLARTAKQPSKVYLRVQAGQNWDELVAWTVENGWSGMEALSGIPGSVGAAPIQNIGAYGQEMADVLTAVEFLDYETGEVLRLPAGELGFGYRTSVFKQGRRGIVLAVELELDDILGASAPIAYPQLAAALSAEVGDRVRVSEVRDAVLALRASKGMVLDEADADSWSAGSFFTNPIVSEEFARALPPDAPRWPLWDEPQDLAVPLGAEPASPPEHDERMVKLSAAWLIERSGISRGFRLTGSRAAISSKHTLAITNTGGATAAEVLQLASFVQTRVMSEFGVQLQPEPVVLAPPVEYHG</sequence>
<keyword evidence="7 17" id="KW-0132">Cell division</keyword>
<feature type="active site" evidence="17">
    <location>
        <position position="402"/>
    </location>
</feature>
<comment type="subcellular location">
    <subcellularLocation>
        <location evidence="3 17">Cytoplasm</location>
    </subcellularLocation>
</comment>
<dbReference type="Proteomes" id="UP001321506">
    <property type="component" value="Unassembled WGS sequence"/>
</dbReference>
<evidence type="ECO:0000256" key="13">
    <source>
        <dbReference type="ARBA" id="ARBA00023002"/>
    </source>
</evidence>
<evidence type="ECO:0000256" key="9">
    <source>
        <dbReference type="ARBA" id="ARBA00022827"/>
    </source>
</evidence>
<dbReference type="NCBIfam" id="NF010478">
    <property type="entry name" value="PRK13903.1"/>
    <property type="match status" value="1"/>
</dbReference>
<dbReference type="InterPro" id="IPR036318">
    <property type="entry name" value="FAD-bd_PCMH-like_sf"/>
</dbReference>
<keyword evidence="13 17" id="KW-0560">Oxidoreductase</keyword>
<accession>A0AAW6TCT3</accession>
<dbReference type="RefSeq" id="WP_281488660.1">
    <property type="nucleotide sequence ID" value="NZ_JASATX010000003.1"/>
</dbReference>
<comment type="catalytic activity">
    <reaction evidence="16 17">
        <text>UDP-N-acetyl-alpha-D-muramate + NADP(+) = UDP-N-acetyl-3-O-(1-carboxyvinyl)-alpha-D-glucosamine + NADPH + H(+)</text>
        <dbReference type="Rhea" id="RHEA:12248"/>
        <dbReference type="ChEBI" id="CHEBI:15378"/>
        <dbReference type="ChEBI" id="CHEBI:57783"/>
        <dbReference type="ChEBI" id="CHEBI:58349"/>
        <dbReference type="ChEBI" id="CHEBI:68483"/>
        <dbReference type="ChEBI" id="CHEBI:70757"/>
        <dbReference type="EC" id="1.3.1.98"/>
    </reaction>
</comment>
<dbReference type="InterPro" id="IPR003170">
    <property type="entry name" value="MurB"/>
</dbReference>
<evidence type="ECO:0000256" key="2">
    <source>
        <dbReference type="ARBA" id="ARBA00003921"/>
    </source>
</evidence>
<evidence type="ECO:0000256" key="12">
    <source>
        <dbReference type="ARBA" id="ARBA00022984"/>
    </source>
</evidence>
<dbReference type="InterPro" id="IPR011601">
    <property type="entry name" value="MurB_C"/>
</dbReference>
<dbReference type="EMBL" id="JASATX010000003">
    <property type="protein sequence ID" value="MDI2098867.1"/>
    <property type="molecule type" value="Genomic_DNA"/>
</dbReference>
<evidence type="ECO:0000256" key="3">
    <source>
        <dbReference type="ARBA" id="ARBA00004496"/>
    </source>
</evidence>
<evidence type="ECO:0000256" key="4">
    <source>
        <dbReference type="ARBA" id="ARBA00004752"/>
    </source>
</evidence>
<dbReference type="GO" id="GO:0071949">
    <property type="term" value="F:FAD binding"/>
    <property type="evidence" value="ECO:0007669"/>
    <property type="project" value="InterPro"/>
</dbReference>
<proteinExistence type="inferred from homology"/>
<dbReference type="NCBIfam" id="TIGR00179">
    <property type="entry name" value="murB"/>
    <property type="match status" value="1"/>
</dbReference>
<dbReference type="InterPro" id="IPR006094">
    <property type="entry name" value="Oxid_FAD_bind_N"/>
</dbReference>
<dbReference type="EC" id="1.3.1.98" evidence="17"/>